<proteinExistence type="predicted"/>
<organism evidence="2 3">
    <name type="scientific">Chryseobacterium gambrini</name>
    <dbReference type="NCBI Taxonomy" id="373672"/>
    <lineage>
        <taxon>Bacteria</taxon>
        <taxon>Pseudomonadati</taxon>
        <taxon>Bacteroidota</taxon>
        <taxon>Flavobacteriia</taxon>
        <taxon>Flavobacteriales</taxon>
        <taxon>Weeksellaceae</taxon>
        <taxon>Chryseobacterium group</taxon>
        <taxon>Chryseobacterium</taxon>
    </lineage>
</organism>
<dbReference type="RefSeq" id="WP_338612788.1">
    <property type="nucleotide sequence ID" value="NZ_AP029022.1"/>
</dbReference>
<dbReference type="Gene3D" id="1.10.10.2910">
    <property type="match status" value="1"/>
</dbReference>
<evidence type="ECO:0000259" key="1">
    <source>
        <dbReference type="Pfam" id="PF06114"/>
    </source>
</evidence>
<dbReference type="InterPro" id="IPR052345">
    <property type="entry name" value="Rad_response_metalloprotease"/>
</dbReference>
<protein>
    <submittedName>
        <fullName evidence="2">ImmA/IrrE family metallo-endopeptidase</fullName>
    </submittedName>
</protein>
<dbReference type="InterPro" id="IPR010359">
    <property type="entry name" value="IrrE_HExxH"/>
</dbReference>
<feature type="domain" description="IrrE N-terminal-like" evidence="1">
    <location>
        <begin position="34"/>
        <end position="167"/>
    </location>
</feature>
<name>A0ABM8K7L0_9FLAO</name>
<dbReference type="PANTHER" id="PTHR43236">
    <property type="entry name" value="ANTITOXIN HIGA1"/>
    <property type="match status" value="1"/>
</dbReference>
<reference evidence="2 3" key="1">
    <citation type="journal article" date="2020" name="Microbes Environ.">
        <title>Synthetic bacterial community of duckweed: a simple and stable system to study plant-microbe interactions.</title>
        <authorList>
            <person name="Ishizawa H."/>
            <person name="Tada M."/>
            <person name="Kuroda M."/>
            <person name="Inoue D."/>
            <person name="Futamata H."/>
            <person name="Ike M."/>
        </authorList>
    </citation>
    <scope>NUCLEOTIDE SEQUENCE [LARGE SCALE GENOMIC DNA]</scope>
    <source>
        <strain evidence="2 3">DW100</strain>
    </source>
</reference>
<dbReference type="Pfam" id="PF06114">
    <property type="entry name" value="Peptidase_M78"/>
    <property type="match status" value="1"/>
</dbReference>
<evidence type="ECO:0000313" key="3">
    <source>
        <dbReference type="Proteomes" id="UP001380186"/>
    </source>
</evidence>
<dbReference type="EMBL" id="AP029022">
    <property type="protein sequence ID" value="BEV05025.1"/>
    <property type="molecule type" value="Genomic_DNA"/>
</dbReference>
<accession>A0ABM8K7L0</accession>
<dbReference type="Proteomes" id="UP001380186">
    <property type="component" value="Chromosome"/>
</dbReference>
<sequence length="173" mass="19782">MSVPKLIIDITREYIDNNAFLFQELPINLDKLIQKEGISVINYPFEDDISGVLVIENDNATIGINKKSSNVRKRFTLAHELGHFKLHTQKSKMFMDNVFFRKKSEGYTSKEEKIEKEANYFAANILMPEHLVRGEIAELKCDLHDDVTIASLANKFEVSSSAMTFRLINLGLI</sequence>
<evidence type="ECO:0000313" key="2">
    <source>
        <dbReference type="EMBL" id="BEV05025.1"/>
    </source>
</evidence>
<gene>
    <name evidence="2" type="ORF">CRDW_23990</name>
</gene>
<dbReference type="PANTHER" id="PTHR43236:SF2">
    <property type="entry name" value="BLL0069 PROTEIN"/>
    <property type="match status" value="1"/>
</dbReference>
<keyword evidence="3" id="KW-1185">Reference proteome</keyword>